<evidence type="ECO:0000256" key="1">
    <source>
        <dbReference type="SAM" id="MobiDB-lite"/>
    </source>
</evidence>
<feature type="region of interest" description="Disordered" evidence="1">
    <location>
        <begin position="20"/>
        <end position="165"/>
    </location>
</feature>
<feature type="signal peptide" evidence="2">
    <location>
        <begin position="1"/>
        <end position="15"/>
    </location>
</feature>
<organism evidence="3 4">
    <name type="scientific">Collybiopsis confluens</name>
    <dbReference type="NCBI Taxonomy" id="2823264"/>
    <lineage>
        <taxon>Eukaryota</taxon>
        <taxon>Fungi</taxon>
        <taxon>Dikarya</taxon>
        <taxon>Basidiomycota</taxon>
        <taxon>Agaricomycotina</taxon>
        <taxon>Agaricomycetes</taxon>
        <taxon>Agaricomycetidae</taxon>
        <taxon>Agaricales</taxon>
        <taxon>Marasmiineae</taxon>
        <taxon>Omphalotaceae</taxon>
        <taxon>Collybiopsis</taxon>
    </lineage>
</organism>
<evidence type="ECO:0000313" key="3">
    <source>
        <dbReference type="EMBL" id="KAF5344557.1"/>
    </source>
</evidence>
<dbReference type="EMBL" id="JAACJN010000401">
    <property type="protein sequence ID" value="KAF5344557.1"/>
    <property type="molecule type" value="Genomic_DNA"/>
</dbReference>
<feature type="compositionally biased region" description="Low complexity" evidence="1">
    <location>
        <begin position="143"/>
        <end position="160"/>
    </location>
</feature>
<reference evidence="3 4" key="1">
    <citation type="journal article" date="2020" name="ISME J.">
        <title>Uncovering the hidden diversity of litter-decomposition mechanisms in mushroom-forming fungi.</title>
        <authorList>
            <person name="Floudas D."/>
            <person name="Bentzer J."/>
            <person name="Ahren D."/>
            <person name="Johansson T."/>
            <person name="Persson P."/>
            <person name="Tunlid A."/>
        </authorList>
    </citation>
    <scope>NUCLEOTIDE SEQUENCE [LARGE SCALE GENOMIC DNA]</scope>
    <source>
        <strain evidence="3 4">CBS 406.79</strain>
    </source>
</reference>
<dbReference type="AlphaFoldDB" id="A0A8H5CPY6"/>
<gene>
    <name evidence="3" type="ORF">D9757_014885</name>
</gene>
<feature type="compositionally biased region" description="Low complexity" evidence="1">
    <location>
        <begin position="108"/>
        <end position="130"/>
    </location>
</feature>
<evidence type="ECO:0000313" key="4">
    <source>
        <dbReference type="Proteomes" id="UP000518752"/>
    </source>
</evidence>
<accession>A0A8H5CPY6</accession>
<keyword evidence="2" id="KW-0732">Signal</keyword>
<protein>
    <submittedName>
        <fullName evidence="3">Uncharacterized protein</fullName>
    </submittedName>
</protein>
<dbReference type="OrthoDB" id="2117996at2759"/>
<sequence length="302" mass="30432">MKLFLVVLLVASVMAAPLSKDTKHASPSVSTAVLSRGKSADTLTASRGASATASGLPKAPTLSVSSKEKKGKFTSVKGSSTAKASGPAATASTISKGNSAKASGKNVTTPSTPATAENATSSAAAENNAAKGSAVTGSSAKNSTYSATSGSSSNSTCDPSAAPSSDQVANAIRDWLTNVATVNTFLENVASDSSDAATVFSFASNEPKDLAVLGRLCGLSNQYNEAVQDLQTVFQQVLTNLQDIIHGGEALIAGKNINQVRCCNVLPDLDVLWLQAAEAEGLVGEVNTSVPRPSTCAAVTCS</sequence>
<proteinExistence type="predicted"/>
<feature type="chain" id="PRO_5034252077" evidence="2">
    <location>
        <begin position="16"/>
        <end position="302"/>
    </location>
</feature>
<keyword evidence="4" id="KW-1185">Reference proteome</keyword>
<feature type="compositionally biased region" description="Polar residues" evidence="1">
    <location>
        <begin position="90"/>
        <end position="107"/>
    </location>
</feature>
<evidence type="ECO:0000256" key="2">
    <source>
        <dbReference type="SAM" id="SignalP"/>
    </source>
</evidence>
<comment type="caution">
    <text evidence="3">The sequence shown here is derived from an EMBL/GenBank/DDBJ whole genome shotgun (WGS) entry which is preliminary data.</text>
</comment>
<dbReference type="Proteomes" id="UP000518752">
    <property type="component" value="Unassembled WGS sequence"/>
</dbReference>
<feature type="compositionally biased region" description="Low complexity" evidence="1">
    <location>
        <begin position="42"/>
        <end position="56"/>
    </location>
</feature>
<name>A0A8H5CPY6_9AGAR</name>